<dbReference type="AlphaFoldDB" id="A0A0E9V493"/>
<reference evidence="1" key="1">
    <citation type="submission" date="2014-11" db="EMBL/GenBank/DDBJ databases">
        <authorList>
            <person name="Amaro Gonzalez C."/>
        </authorList>
    </citation>
    <scope>NUCLEOTIDE SEQUENCE</scope>
</reference>
<sequence length="23" mass="2534">MWNIKSATPVFLCCVQSMVSSVC</sequence>
<proteinExistence type="predicted"/>
<name>A0A0E9V493_ANGAN</name>
<dbReference type="EMBL" id="GBXM01036332">
    <property type="protein sequence ID" value="JAH72245.1"/>
    <property type="molecule type" value="Transcribed_RNA"/>
</dbReference>
<accession>A0A0E9V493</accession>
<protein>
    <submittedName>
        <fullName evidence="1">Uncharacterized protein</fullName>
    </submittedName>
</protein>
<organism evidence="1">
    <name type="scientific">Anguilla anguilla</name>
    <name type="common">European freshwater eel</name>
    <name type="synonym">Muraena anguilla</name>
    <dbReference type="NCBI Taxonomy" id="7936"/>
    <lineage>
        <taxon>Eukaryota</taxon>
        <taxon>Metazoa</taxon>
        <taxon>Chordata</taxon>
        <taxon>Craniata</taxon>
        <taxon>Vertebrata</taxon>
        <taxon>Euteleostomi</taxon>
        <taxon>Actinopterygii</taxon>
        <taxon>Neopterygii</taxon>
        <taxon>Teleostei</taxon>
        <taxon>Anguilliformes</taxon>
        <taxon>Anguillidae</taxon>
        <taxon>Anguilla</taxon>
    </lineage>
</organism>
<evidence type="ECO:0000313" key="1">
    <source>
        <dbReference type="EMBL" id="JAH72245.1"/>
    </source>
</evidence>
<reference evidence="1" key="2">
    <citation type="journal article" date="2015" name="Fish Shellfish Immunol.">
        <title>Early steps in the European eel (Anguilla anguilla)-Vibrio vulnificus interaction in the gills: Role of the RtxA13 toxin.</title>
        <authorList>
            <person name="Callol A."/>
            <person name="Pajuelo D."/>
            <person name="Ebbesson L."/>
            <person name="Teles M."/>
            <person name="MacKenzie S."/>
            <person name="Amaro C."/>
        </authorList>
    </citation>
    <scope>NUCLEOTIDE SEQUENCE</scope>
</reference>